<feature type="transmembrane region" description="Helical" evidence="2">
    <location>
        <begin position="24"/>
        <end position="47"/>
    </location>
</feature>
<keyword evidence="4" id="KW-1185">Reference proteome</keyword>
<protein>
    <submittedName>
        <fullName evidence="3">CLUMA_CG015919, isoform A</fullName>
    </submittedName>
</protein>
<dbReference type="Pfam" id="PF15860">
    <property type="entry name" value="DUF4728"/>
    <property type="match status" value="1"/>
</dbReference>
<accession>A0A1J1IWE7</accession>
<sequence length="105" mass="11898">LCVIYVIFCCILIFGISKCKKSCFLPYIILDIIMMALAVLGALIGMATNNHHLFRVSFVFLIVKLYVEFCVISLYREYKLKKKIKNQHNGASSFDPSEGDQITAV</sequence>
<evidence type="ECO:0000256" key="1">
    <source>
        <dbReference type="SAM" id="MobiDB-lite"/>
    </source>
</evidence>
<keyword evidence="2" id="KW-0472">Membrane</keyword>
<reference evidence="3 4" key="1">
    <citation type="submission" date="2015-04" db="EMBL/GenBank/DDBJ databases">
        <authorList>
            <person name="Syromyatnikov M.Y."/>
            <person name="Popov V.N."/>
        </authorList>
    </citation>
    <scope>NUCLEOTIDE SEQUENCE [LARGE SCALE GENOMIC DNA]</scope>
</reference>
<keyword evidence="2" id="KW-1133">Transmembrane helix</keyword>
<feature type="transmembrane region" description="Helical" evidence="2">
    <location>
        <begin position="53"/>
        <end position="75"/>
    </location>
</feature>
<dbReference type="EMBL" id="CVRI01000058">
    <property type="protein sequence ID" value="CRL02865.1"/>
    <property type="molecule type" value="Genomic_DNA"/>
</dbReference>
<evidence type="ECO:0000313" key="4">
    <source>
        <dbReference type="Proteomes" id="UP000183832"/>
    </source>
</evidence>
<organism evidence="3 4">
    <name type="scientific">Clunio marinus</name>
    <dbReference type="NCBI Taxonomy" id="568069"/>
    <lineage>
        <taxon>Eukaryota</taxon>
        <taxon>Metazoa</taxon>
        <taxon>Ecdysozoa</taxon>
        <taxon>Arthropoda</taxon>
        <taxon>Hexapoda</taxon>
        <taxon>Insecta</taxon>
        <taxon>Pterygota</taxon>
        <taxon>Neoptera</taxon>
        <taxon>Endopterygota</taxon>
        <taxon>Diptera</taxon>
        <taxon>Nematocera</taxon>
        <taxon>Chironomoidea</taxon>
        <taxon>Chironomidae</taxon>
        <taxon>Clunio</taxon>
    </lineage>
</organism>
<feature type="region of interest" description="Disordered" evidence="1">
    <location>
        <begin position="85"/>
        <end position="105"/>
    </location>
</feature>
<name>A0A1J1IWE7_9DIPT</name>
<dbReference type="Proteomes" id="UP000183832">
    <property type="component" value="Unassembled WGS sequence"/>
</dbReference>
<gene>
    <name evidence="3" type="ORF">CLUMA_CG015919</name>
</gene>
<dbReference type="OrthoDB" id="10447141at2759"/>
<evidence type="ECO:0000313" key="3">
    <source>
        <dbReference type="EMBL" id="CRL02865.1"/>
    </source>
</evidence>
<keyword evidence="2" id="KW-0812">Transmembrane</keyword>
<evidence type="ECO:0000256" key="2">
    <source>
        <dbReference type="SAM" id="Phobius"/>
    </source>
</evidence>
<proteinExistence type="predicted"/>
<feature type="non-terminal residue" evidence="3">
    <location>
        <position position="1"/>
    </location>
</feature>
<dbReference type="InterPro" id="IPR031720">
    <property type="entry name" value="DUF4728"/>
</dbReference>
<dbReference type="AlphaFoldDB" id="A0A1J1IWE7"/>